<feature type="compositionally biased region" description="Acidic residues" evidence="1">
    <location>
        <begin position="26"/>
        <end position="36"/>
    </location>
</feature>
<evidence type="ECO:0000256" key="1">
    <source>
        <dbReference type="SAM" id="MobiDB-lite"/>
    </source>
</evidence>
<reference evidence="3" key="1">
    <citation type="submission" date="2016-02" db="EMBL/GenBank/DDBJ databases">
        <authorList>
            <person name="Wen L."/>
            <person name="He K."/>
            <person name="Yang H."/>
        </authorList>
    </citation>
    <scope>NUCLEOTIDE SEQUENCE [LARGE SCALE GENOMIC DNA]</scope>
    <source>
        <strain evidence="3">JCM 15929</strain>
    </source>
</reference>
<gene>
    <name evidence="2" type="ORF">AXK60_11720</name>
</gene>
<organism evidence="2 3">
    <name type="scientific">Tsukamurella pseudospumae</name>
    <dbReference type="NCBI Taxonomy" id="239498"/>
    <lineage>
        <taxon>Bacteria</taxon>
        <taxon>Bacillati</taxon>
        <taxon>Actinomycetota</taxon>
        <taxon>Actinomycetes</taxon>
        <taxon>Mycobacteriales</taxon>
        <taxon>Tsukamurellaceae</taxon>
        <taxon>Tsukamurella</taxon>
    </lineage>
</organism>
<name>A0A138A8D5_9ACTN</name>
<dbReference type="STRING" id="239498.AXK60_11720"/>
<evidence type="ECO:0000313" key="3">
    <source>
        <dbReference type="Proteomes" id="UP000070258"/>
    </source>
</evidence>
<dbReference type="Proteomes" id="UP000070258">
    <property type="component" value="Unassembled WGS sequence"/>
</dbReference>
<feature type="region of interest" description="Disordered" evidence="1">
    <location>
        <begin position="1"/>
        <end position="85"/>
    </location>
</feature>
<protein>
    <submittedName>
        <fullName evidence="2">Uncharacterized protein</fullName>
    </submittedName>
</protein>
<dbReference type="EMBL" id="LSRF01000056">
    <property type="protein sequence ID" value="KXP06725.1"/>
    <property type="molecule type" value="Genomic_DNA"/>
</dbReference>
<accession>A0A138A8D5</accession>
<evidence type="ECO:0000313" key="2">
    <source>
        <dbReference type="EMBL" id="KXP06725.1"/>
    </source>
</evidence>
<proteinExistence type="predicted"/>
<comment type="caution">
    <text evidence="2">The sequence shown here is derived from an EMBL/GenBank/DDBJ whole genome shotgun (WGS) entry which is preliminary data.</text>
</comment>
<sequence>MIMTLAHSRPARARRHLTLVPPLSETETETETETEPEPAPYGQPYGGRPKYVHSIPEQAPPDDHHDHPPRRRVVWQRPNTDQEGH</sequence>
<dbReference type="AlphaFoldDB" id="A0A138A8D5"/>